<evidence type="ECO:0000259" key="2">
    <source>
        <dbReference type="Pfam" id="PF00586"/>
    </source>
</evidence>
<dbReference type="Pfam" id="PF02769">
    <property type="entry name" value="AIRS_C"/>
    <property type="match status" value="1"/>
</dbReference>
<evidence type="ECO:0000313" key="4">
    <source>
        <dbReference type="EMBL" id="MBY0756921.1"/>
    </source>
</evidence>
<comment type="caution">
    <text evidence="4">The sequence shown here is derived from an EMBL/GenBank/DDBJ whole genome shotgun (WGS) entry which is preliminary data.</text>
</comment>
<dbReference type="InterPro" id="IPR011854">
    <property type="entry name" value="HypE"/>
</dbReference>
<reference evidence="4 5" key="1">
    <citation type="journal article" date="2021" name="Cell Host Microbe">
        <title>in vivo commensal control of Clostridioides difficile virulence.</title>
        <authorList>
            <person name="Girinathan B.P."/>
            <person name="Dibenedetto N."/>
            <person name="Worley J.N."/>
            <person name="Peltier J."/>
            <person name="Arrieta-Ortiz M.L."/>
            <person name="Rupa Christinal Immanuel S."/>
            <person name="Lavin R."/>
            <person name="Delaney M.L."/>
            <person name="Cummins C."/>
            <person name="Hoffmann M."/>
            <person name="Luo Y."/>
            <person name="Gonzalez-Escalona N."/>
            <person name="Allard M."/>
            <person name="Onderdonk A.B."/>
            <person name="Gerber G.K."/>
            <person name="Sonenshein A.L."/>
            <person name="Baliga N."/>
            <person name="Dupuy B."/>
            <person name="Bry L."/>
        </authorList>
    </citation>
    <scope>NUCLEOTIDE SEQUENCE [LARGE SCALE GENOMIC DNA]</scope>
    <source>
        <strain evidence="4 5">DSM 599</strain>
    </source>
</reference>
<dbReference type="CDD" id="cd02197">
    <property type="entry name" value="HypE"/>
    <property type="match status" value="1"/>
</dbReference>
<dbReference type="Pfam" id="PF00586">
    <property type="entry name" value="AIRS"/>
    <property type="match status" value="1"/>
</dbReference>
<evidence type="ECO:0000256" key="1">
    <source>
        <dbReference type="ARBA" id="ARBA00006243"/>
    </source>
</evidence>
<feature type="domain" description="PurM-like N-terminal" evidence="2">
    <location>
        <begin position="36"/>
        <end position="148"/>
    </location>
</feature>
<dbReference type="InterPro" id="IPR036676">
    <property type="entry name" value="PurM-like_C_sf"/>
</dbReference>
<evidence type="ECO:0000313" key="5">
    <source>
        <dbReference type="Proteomes" id="UP001299068"/>
    </source>
</evidence>
<dbReference type="SUPFAM" id="SSF55326">
    <property type="entry name" value="PurM N-terminal domain-like"/>
    <property type="match status" value="1"/>
</dbReference>
<dbReference type="PANTHER" id="PTHR30303">
    <property type="entry name" value="HYDROGENASE ISOENZYMES FORMATION PROTEIN HYPE"/>
    <property type="match status" value="1"/>
</dbReference>
<dbReference type="InterPro" id="IPR036921">
    <property type="entry name" value="PurM-like_N_sf"/>
</dbReference>
<proteinExistence type="inferred from homology"/>
<dbReference type="NCBIfam" id="TIGR02124">
    <property type="entry name" value="hypE"/>
    <property type="match status" value="1"/>
</dbReference>
<name>A0ABS7L1H4_CLOSR</name>
<feature type="domain" description="PurM-like C-terminal" evidence="3">
    <location>
        <begin position="161"/>
        <end position="312"/>
    </location>
</feature>
<dbReference type="InterPro" id="IPR010918">
    <property type="entry name" value="PurM-like_C_dom"/>
</dbReference>
<gene>
    <name evidence="4" type="primary">hypE</name>
    <name evidence="4" type="ORF">K5V21_15865</name>
</gene>
<sequence length="335" mass="36936">MDIITLACGNGGEESHRLINDLFYKYFRNNELLKANDSAILDTMSKRMAVTTDSFVIKPIFFKGGDIGKLSVCGTINDLAVSGAKPLYMTVAFIIEEGFLIKDLEKIVVSISEEAKRNNILIVSGDTKVVERGSCDGIYINTTGIGIIPNEKGKLDYKNIKDGDKIIVSGTIGDHGISIMCDREELELDSEIKSDCASIYKLTEEILKCSNNIRVMRDPTRGGIATTLKEIVDSSGMSMRIKEDSIPIKDNVNNVCDMIGLDPLYIANEGKLICIVSKEDSNKVLKTMRSLQIGKDSTIIGEVIDDGARKLYYETLIGAERTLERVKGEQIPRIC</sequence>
<accession>A0ABS7L1H4</accession>
<dbReference type="EMBL" id="JAIKTU010000014">
    <property type="protein sequence ID" value="MBY0756921.1"/>
    <property type="molecule type" value="Genomic_DNA"/>
</dbReference>
<dbReference type="RefSeq" id="WP_221862120.1">
    <property type="nucleotide sequence ID" value="NZ_JAIKTU010000014.1"/>
</dbReference>
<dbReference type="PANTHER" id="PTHR30303:SF0">
    <property type="entry name" value="CARBAMOYL DEHYDRATASE HYPE"/>
    <property type="match status" value="1"/>
</dbReference>
<dbReference type="Proteomes" id="UP001299068">
    <property type="component" value="Unassembled WGS sequence"/>
</dbReference>
<dbReference type="SUPFAM" id="SSF56042">
    <property type="entry name" value="PurM C-terminal domain-like"/>
    <property type="match status" value="1"/>
</dbReference>
<organism evidence="4 5">
    <name type="scientific">Clostridium sardiniense</name>
    <name type="common">Clostridium absonum</name>
    <dbReference type="NCBI Taxonomy" id="29369"/>
    <lineage>
        <taxon>Bacteria</taxon>
        <taxon>Bacillati</taxon>
        <taxon>Bacillota</taxon>
        <taxon>Clostridia</taxon>
        <taxon>Eubacteriales</taxon>
        <taxon>Clostridiaceae</taxon>
        <taxon>Clostridium</taxon>
    </lineage>
</organism>
<dbReference type="PIRSF" id="PIRSF005644">
    <property type="entry name" value="Hdrgns_mtr_HypE"/>
    <property type="match status" value="1"/>
</dbReference>
<dbReference type="Gene3D" id="3.30.1330.10">
    <property type="entry name" value="PurM-like, N-terminal domain"/>
    <property type="match status" value="1"/>
</dbReference>
<protein>
    <submittedName>
        <fullName evidence="4">Hydrogenase expression/formation protein HypE</fullName>
    </submittedName>
</protein>
<evidence type="ECO:0000259" key="3">
    <source>
        <dbReference type="Pfam" id="PF02769"/>
    </source>
</evidence>
<keyword evidence="5" id="KW-1185">Reference proteome</keyword>
<dbReference type="InterPro" id="IPR016188">
    <property type="entry name" value="PurM-like_N"/>
</dbReference>
<dbReference type="Gene3D" id="3.90.650.10">
    <property type="entry name" value="PurM-like C-terminal domain"/>
    <property type="match status" value="1"/>
</dbReference>
<comment type="similarity">
    <text evidence="1">Belongs to the HypE family.</text>
</comment>